<evidence type="ECO:0000313" key="5">
    <source>
        <dbReference type="EMBL" id="CAB4850273.1"/>
    </source>
</evidence>
<evidence type="ECO:0000313" key="6">
    <source>
        <dbReference type="EMBL" id="CAB4910884.1"/>
    </source>
</evidence>
<dbReference type="EMBL" id="CAFBIY010000050">
    <property type="protein sequence ID" value="CAB4850273.1"/>
    <property type="molecule type" value="Genomic_DNA"/>
</dbReference>
<evidence type="ECO:0000259" key="1">
    <source>
        <dbReference type="Pfam" id="PF06974"/>
    </source>
</evidence>
<sequence length="185" mass="20252">MRALLIEMGALPEQPIVTNSARSYRRPEHGLFGNRIVAIHPHVATNVTDPLDRLRAIRASMALERRRTAFDEALLNAPEVPFGPATRRRRFAGRRSTGANVLPGNISVSNVPGPAHVLHYAGLRQRSNHPAPLLGSGRAINFTARRNADSFDVGVMVDPTKVADVHHLAGLFRAAYATYQELAAR</sequence>
<dbReference type="AlphaFoldDB" id="A0A6J6Q8Z7"/>
<gene>
    <name evidence="3" type="ORF">UFOPK2656_00406</name>
    <name evidence="4" type="ORF">UFOPK3099_02427</name>
    <name evidence="5" type="ORF">UFOPK3267_01131</name>
    <name evidence="6" type="ORF">UFOPK3651_00174</name>
    <name evidence="7" type="ORF">UFOPK3931_01592</name>
    <name evidence="2" type="ORF">UFOPK4189_00403</name>
</gene>
<dbReference type="EMBL" id="CAFBOL010000039">
    <property type="protein sequence ID" value="CAB4992989.1"/>
    <property type="molecule type" value="Genomic_DNA"/>
</dbReference>
<proteinExistence type="predicted"/>
<evidence type="ECO:0000313" key="2">
    <source>
        <dbReference type="EMBL" id="CAB4362624.1"/>
    </source>
</evidence>
<name>A0A6J6Q8Z7_9ZZZZ</name>
<dbReference type="InterPro" id="IPR009721">
    <property type="entry name" value="O-acyltransferase_WSD1_C"/>
</dbReference>
<dbReference type="Pfam" id="PF06974">
    <property type="entry name" value="WS_DGAT_C"/>
    <property type="match status" value="1"/>
</dbReference>
<dbReference type="EMBL" id="CAEZYF010000002">
    <property type="protein sequence ID" value="CAB4706902.1"/>
    <property type="molecule type" value="Genomic_DNA"/>
</dbReference>
<protein>
    <submittedName>
        <fullName evidence="3">Unannotated protein</fullName>
    </submittedName>
</protein>
<dbReference type="EMBL" id="CAESGF010000002">
    <property type="protein sequence ID" value="CAB4362624.1"/>
    <property type="molecule type" value="Genomic_DNA"/>
</dbReference>
<dbReference type="EMBL" id="CAFAAV010000238">
    <property type="protein sequence ID" value="CAB4833824.1"/>
    <property type="molecule type" value="Genomic_DNA"/>
</dbReference>
<evidence type="ECO:0000313" key="4">
    <source>
        <dbReference type="EMBL" id="CAB4833824.1"/>
    </source>
</evidence>
<organism evidence="3">
    <name type="scientific">freshwater metagenome</name>
    <dbReference type="NCBI Taxonomy" id="449393"/>
    <lineage>
        <taxon>unclassified sequences</taxon>
        <taxon>metagenomes</taxon>
        <taxon>ecological metagenomes</taxon>
    </lineage>
</organism>
<dbReference type="EMBL" id="CAFBMT010000001">
    <property type="protein sequence ID" value="CAB4910884.1"/>
    <property type="molecule type" value="Genomic_DNA"/>
</dbReference>
<accession>A0A6J6Q8Z7</accession>
<reference evidence="3" key="1">
    <citation type="submission" date="2020-05" db="EMBL/GenBank/DDBJ databases">
        <authorList>
            <person name="Chiriac C."/>
            <person name="Salcher M."/>
            <person name="Ghai R."/>
            <person name="Kavagutti S V."/>
        </authorList>
    </citation>
    <scope>NUCLEOTIDE SEQUENCE</scope>
</reference>
<evidence type="ECO:0000313" key="7">
    <source>
        <dbReference type="EMBL" id="CAB4992989.1"/>
    </source>
</evidence>
<evidence type="ECO:0000313" key="3">
    <source>
        <dbReference type="EMBL" id="CAB4706902.1"/>
    </source>
</evidence>
<feature type="domain" description="O-acyltransferase WSD1 C-terminal" evidence="1">
    <location>
        <begin position="33"/>
        <end position="177"/>
    </location>
</feature>